<evidence type="ECO:0000313" key="3">
    <source>
        <dbReference type="Proteomes" id="UP000614601"/>
    </source>
</evidence>
<dbReference type="InterPro" id="IPR029021">
    <property type="entry name" value="Prot-tyrosine_phosphatase-like"/>
</dbReference>
<dbReference type="PANTHER" id="PTHR46163">
    <property type="entry name" value="TYROSINE-PROTEIN PHOSPHATASE-RELATED"/>
    <property type="match status" value="1"/>
</dbReference>
<accession>A0A811KAK5</accession>
<dbReference type="EMBL" id="CAJFDH010000002">
    <property type="protein sequence ID" value="CAD5212783.1"/>
    <property type="molecule type" value="Genomic_DNA"/>
</dbReference>
<dbReference type="OrthoDB" id="10567529at2759"/>
<gene>
    <name evidence="2" type="ORF">BOKJ2_LOCUS4584</name>
</gene>
<dbReference type="Proteomes" id="UP000783686">
    <property type="component" value="Unassembled WGS sequence"/>
</dbReference>
<dbReference type="AlphaFoldDB" id="A0A811KAK5"/>
<feature type="domain" description="Tyrosine-protein phosphatase" evidence="1">
    <location>
        <begin position="1"/>
        <end position="35"/>
    </location>
</feature>
<dbReference type="InterPro" id="IPR000242">
    <property type="entry name" value="PTP_cat"/>
</dbReference>
<proteinExistence type="predicted"/>
<keyword evidence="3" id="KW-1185">Reference proteome</keyword>
<comment type="caution">
    <text evidence="2">The sequence shown here is derived from an EMBL/GenBank/DDBJ whole genome shotgun (WGS) entry which is preliminary data.</text>
</comment>
<organism evidence="2 3">
    <name type="scientific">Bursaphelenchus okinawaensis</name>
    <dbReference type="NCBI Taxonomy" id="465554"/>
    <lineage>
        <taxon>Eukaryota</taxon>
        <taxon>Metazoa</taxon>
        <taxon>Ecdysozoa</taxon>
        <taxon>Nematoda</taxon>
        <taxon>Chromadorea</taxon>
        <taxon>Rhabditida</taxon>
        <taxon>Tylenchina</taxon>
        <taxon>Tylenchomorpha</taxon>
        <taxon>Aphelenchoidea</taxon>
        <taxon>Aphelenchoididae</taxon>
        <taxon>Bursaphelenchus</taxon>
    </lineage>
</organism>
<sequence>MIWQAKCKRILMLTEVMEQGKKKCEQYWPTKMGEELKHPSGGVGRGLDSYCREHTVAGMAGSWRAEDFFEPAHAQQITRIPGWCTVPRVELARSLLLQ</sequence>
<reference evidence="2" key="1">
    <citation type="submission" date="2020-09" db="EMBL/GenBank/DDBJ databases">
        <authorList>
            <person name="Kikuchi T."/>
        </authorList>
    </citation>
    <scope>NUCLEOTIDE SEQUENCE</scope>
    <source>
        <strain evidence="2">SH1</strain>
    </source>
</reference>
<dbReference type="InterPro" id="IPR052782">
    <property type="entry name" value="Oocyte-zygote_transition_reg"/>
</dbReference>
<dbReference type="PROSITE" id="PS50055">
    <property type="entry name" value="TYR_PHOSPHATASE_PTP"/>
    <property type="match status" value="1"/>
</dbReference>
<dbReference type="PANTHER" id="PTHR46163:SF2">
    <property type="entry name" value="PROTEIN-TYROSINE PHOSPHATASE"/>
    <property type="match status" value="1"/>
</dbReference>
<dbReference type="Proteomes" id="UP000614601">
    <property type="component" value="Unassembled WGS sequence"/>
</dbReference>
<name>A0A811KAK5_9BILA</name>
<dbReference type="GO" id="GO:0004725">
    <property type="term" value="F:protein tyrosine phosphatase activity"/>
    <property type="evidence" value="ECO:0007669"/>
    <property type="project" value="InterPro"/>
</dbReference>
<protein>
    <recommendedName>
        <fullName evidence="1">Tyrosine-protein phosphatase domain-containing protein</fullName>
    </recommendedName>
</protein>
<evidence type="ECO:0000259" key="1">
    <source>
        <dbReference type="PROSITE" id="PS50055"/>
    </source>
</evidence>
<evidence type="ECO:0000313" key="2">
    <source>
        <dbReference type="EMBL" id="CAD5212783.1"/>
    </source>
</evidence>
<dbReference type="Pfam" id="PF00102">
    <property type="entry name" value="Y_phosphatase"/>
    <property type="match status" value="1"/>
</dbReference>
<dbReference type="EMBL" id="CAJFCW020000002">
    <property type="protein sequence ID" value="CAG9097575.1"/>
    <property type="molecule type" value="Genomic_DNA"/>
</dbReference>
<dbReference type="SUPFAM" id="SSF52799">
    <property type="entry name" value="(Phosphotyrosine protein) phosphatases II"/>
    <property type="match status" value="1"/>
</dbReference>
<dbReference type="Gene3D" id="3.90.190.10">
    <property type="entry name" value="Protein tyrosine phosphatase superfamily"/>
    <property type="match status" value="1"/>
</dbReference>